<accession>A0A067TY89</accession>
<name>A0A067TY89_GALM3</name>
<evidence type="ECO:0000313" key="1">
    <source>
        <dbReference type="EMBL" id="KDR83993.1"/>
    </source>
</evidence>
<evidence type="ECO:0000313" key="2">
    <source>
        <dbReference type="Proteomes" id="UP000027222"/>
    </source>
</evidence>
<gene>
    <name evidence="1" type="ORF">GALMADRAFT_219821</name>
</gene>
<protein>
    <submittedName>
        <fullName evidence="1">Uncharacterized protein</fullName>
    </submittedName>
</protein>
<dbReference type="AlphaFoldDB" id="A0A067TY89"/>
<dbReference type="HOGENOM" id="CLU_2263959_0_0_1"/>
<keyword evidence="2" id="KW-1185">Reference proteome</keyword>
<proteinExistence type="predicted"/>
<dbReference type="EMBL" id="KL142368">
    <property type="protein sequence ID" value="KDR83993.1"/>
    <property type="molecule type" value="Genomic_DNA"/>
</dbReference>
<dbReference type="Proteomes" id="UP000027222">
    <property type="component" value="Unassembled WGS sequence"/>
</dbReference>
<reference evidence="2" key="1">
    <citation type="journal article" date="2014" name="Proc. Natl. Acad. Sci. U.S.A.">
        <title>Extensive sampling of basidiomycete genomes demonstrates inadequacy of the white-rot/brown-rot paradigm for wood decay fungi.</title>
        <authorList>
            <person name="Riley R."/>
            <person name="Salamov A.A."/>
            <person name="Brown D.W."/>
            <person name="Nagy L.G."/>
            <person name="Floudas D."/>
            <person name="Held B.W."/>
            <person name="Levasseur A."/>
            <person name="Lombard V."/>
            <person name="Morin E."/>
            <person name="Otillar R."/>
            <person name="Lindquist E.A."/>
            <person name="Sun H."/>
            <person name="LaButti K.M."/>
            <person name="Schmutz J."/>
            <person name="Jabbour D."/>
            <person name="Luo H."/>
            <person name="Baker S.E."/>
            <person name="Pisabarro A.G."/>
            <person name="Walton J.D."/>
            <person name="Blanchette R.A."/>
            <person name="Henrissat B."/>
            <person name="Martin F."/>
            <person name="Cullen D."/>
            <person name="Hibbett D.S."/>
            <person name="Grigoriev I.V."/>
        </authorList>
    </citation>
    <scope>NUCLEOTIDE SEQUENCE [LARGE SCALE GENOMIC DNA]</scope>
    <source>
        <strain evidence="2">CBS 339.88</strain>
    </source>
</reference>
<sequence length="103" mass="11662">MDLIMDLMDLNCRYSSEALTGARISQCKEDPHPFNRTYAFRNETSLVMYWADQAAILSGMWLDDNMDKMGFPVSLERSTATWSSVLNRDDDVSPVCSGHASME</sequence>
<organism evidence="1 2">
    <name type="scientific">Galerina marginata (strain CBS 339.88)</name>
    <dbReference type="NCBI Taxonomy" id="685588"/>
    <lineage>
        <taxon>Eukaryota</taxon>
        <taxon>Fungi</taxon>
        <taxon>Dikarya</taxon>
        <taxon>Basidiomycota</taxon>
        <taxon>Agaricomycotina</taxon>
        <taxon>Agaricomycetes</taxon>
        <taxon>Agaricomycetidae</taxon>
        <taxon>Agaricales</taxon>
        <taxon>Agaricineae</taxon>
        <taxon>Strophariaceae</taxon>
        <taxon>Galerina</taxon>
    </lineage>
</organism>
<dbReference type="OrthoDB" id="2989199at2759"/>